<keyword evidence="2" id="KW-1185">Reference proteome</keyword>
<dbReference type="EMBL" id="BMZS01000012">
    <property type="protein sequence ID" value="GHD60927.1"/>
    <property type="molecule type" value="Genomic_DNA"/>
</dbReference>
<dbReference type="Proteomes" id="UP000630353">
    <property type="component" value="Unassembled WGS sequence"/>
</dbReference>
<proteinExistence type="predicted"/>
<dbReference type="SUPFAM" id="SSF140566">
    <property type="entry name" value="FlgN-like"/>
    <property type="match status" value="1"/>
</dbReference>
<gene>
    <name evidence="1" type="ORF">GCM10017083_47600</name>
</gene>
<evidence type="ECO:0008006" key="3">
    <source>
        <dbReference type="Google" id="ProtNLM"/>
    </source>
</evidence>
<evidence type="ECO:0000313" key="1">
    <source>
        <dbReference type="EMBL" id="GHD60927.1"/>
    </source>
</evidence>
<comment type="caution">
    <text evidence="1">The sequence shown here is derived from an EMBL/GenBank/DDBJ whole genome shotgun (WGS) entry which is preliminary data.</text>
</comment>
<dbReference type="GO" id="GO:0044780">
    <property type="term" value="P:bacterial-type flagellum assembly"/>
    <property type="evidence" value="ECO:0007669"/>
    <property type="project" value="InterPro"/>
</dbReference>
<evidence type="ECO:0000313" key="2">
    <source>
        <dbReference type="Proteomes" id="UP000630353"/>
    </source>
</evidence>
<dbReference type="AlphaFoldDB" id="A0A919CS51"/>
<name>A0A919CS51_9PROT</name>
<organism evidence="1 2">
    <name type="scientific">Thalassobaculum fulvum</name>
    <dbReference type="NCBI Taxonomy" id="1633335"/>
    <lineage>
        <taxon>Bacteria</taxon>
        <taxon>Pseudomonadati</taxon>
        <taxon>Pseudomonadota</taxon>
        <taxon>Alphaproteobacteria</taxon>
        <taxon>Rhodospirillales</taxon>
        <taxon>Thalassobaculaceae</taxon>
        <taxon>Thalassobaculum</taxon>
    </lineage>
</organism>
<accession>A0A919CS51</accession>
<protein>
    <recommendedName>
        <fullName evidence="3">Flagellar protein FlgN</fullName>
    </recommendedName>
</protein>
<sequence>MNPRDVVKLFVESMTQLMAVMRHEVDLVKARDFAKLEDVQRRKVQLAKTYDEHQTRLRKNLTVLDSLSAEERGDLRKLYAAFRETLSENMLALKSAHDAADRVVKMVIAGVKKARGVTGPAVNTSKPVRGYAAYGSAGVGAAGINRTL</sequence>
<dbReference type="RefSeq" id="WP_189994383.1">
    <property type="nucleotide sequence ID" value="NZ_BMZS01000012.1"/>
</dbReference>
<reference evidence="1" key="1">
    <citation type="journal article" date="2014" name="Int. J. Syst. Evol. Microbiol.">
        <title>Complete genome sequence of Corynebacterium casei LMG S-19264T (=DSM 44701T), isolated from a smear-ripened cheese.</title>
        <authorList>
            <consortium name="US DOE Joint Genome Institute (JGI-PGF)"/>
            <person name="Walter F."/>
            <person name="Albersmeier A."/>
            <person name="Kalinowski J."/>
            <person name="Ruckert C."/>
        </authorList>
    </citation>
    <scope>NUCLEOTIDE SEQUENCE</scope>
    <source>
        <strain evidence="1">KCTC 42651</strain>
    </source>
</reference>
<dbReference type="InterPro" id="IPR036679">
    <property type="entry name" value="FlgN-like_sf"/>
</dbReference>
<reference evidence="1" key="2">
    <citation type="submission" date="2020-09" db="EMBL/GenBank/DDBJ databases">
        <authorList>
            <person name="Sun Q."/>
            <person name="Kim S."/>
        </authorList>
    </citation>
    <scope>NUCLEOTIDE SEQUENCE</scope>
    <source>
        <strain evidence="1">KCTC 42651</strain>
    </source>
</reference>